<dbReference type="STRING" id="930131.SAMN05216389_12621"/>
<evidence type="ECO:0000313" key="3">
    <source>
        <dbReference type="Proteomes" id="UP000198618"/>
    </source>
</evidence>
<organism evidence="2 3">
    <name type="scientific">Oceanobacillus limi</name>
    <dbReference type="NCBI Taxonomy" id="930131"/>
    <lineage>
        <taxon>Bacteria</taxon>
        <taxon>Bacillati</taxon>
        <taxon>Bacillota</taxon>
        <taxon>Bacilli</taxon>
        <taxon>Bacillales</taxon>
        <taxon>Bacillaceae</taxon>
        <taxon>Oceanobacillus</taxon>
    </lineage>
</organism>
<dbReference type="PROSITE" id="PS51750">
    <property type="entry name" value="BRO_N"/>
    <property type="match status" value="1"/>
</dbReference>
<reference evidence="2 3" key="1">
    <citation type="submission" date="2016-10" db="EMBL/GenBank/DDBJ databases">
        <authorList>
            <person name="de Groot N.N."/>
        </authorList>
    </citation>
    <scope>NUCLEOTIDE SEQUENCE [LARGE SCALE GENOMIC DNA]</scope>
    <source>
        <strain evidence="2 3">IBRC-M 10780</strain>
    </source>
</reference>
<dbReference type="Pfam" id="PF02498">
    <property type="entry name" value="Bro-N"/>
    <property type="match status" value="1"/>
</dbReference>
<dbReference type="PANTHER" id="PTHR36180:SF2">
    <property type="entry name" value="BRO FAMILY PROTEIN"/>
    <property type="match status" value="1"/>
</dbReference>
<proteinExistence type="predicted"/>
<sequence>MNQLIRMFDDQQLRIIEQNEVPWFLLNDLVKILGLSNSRMVKDRLADDVSSTYPIQDSLGRTQQATFVNEDGLYDVILDSRKPEAKRFRKWITSEVLPSIRKTGMYQAPKNELEVIQQTVNQMVRIDNRVSDLENNMRIDGAQEHVLNKKGRQVVMEVLGGKSSPAYKNMAFKLFSAFWRDFKNHFEIPRYGDLPKKKFEDGLRFIGMWQPSTSLKIEIDEINNQQTYNEVI</sequence>
<dbReference type="RefSeq" id="WP_244513655.1">
    <property type="nucleotide sequence ID" value="NZ_FOHE01000026.1"/>
</dbReference>
<feature type="domain" description="Bro-N" evidence="1">
    <location>
        <begin position="1"/>
        <end position="104"/>
    </location>
</feature>
<dbReference type="InterPro" id="IPR003497">
    <property type="entry name" value="BRO_N_domain"/>
</dbReference>
<gene>
    <name evidence="2" type="ORF">SAMN05216389_12621</name>
</gene>
<dbReference type="EMBL" id="FOHE01000026">
    <property type="protein sequence ID" value="SET76720.1"/>
    <property type="molecule type" value="Genomic_DNA"/>
</dbReference>
<dbReference type="AlphaFoldDB" id="A0A1I0GZN2"/>
<name>A0A1I0GZN2_9BACI</name>
<accession>A0A1I0GZN2</accession>
<dbReference type="SMART" id="SM01040">
    <property type="entry name" value="Bro-N"/>
    <property type="match status" value="1"/>
</dbReference>
<protein>
    <submittedName>
        <fullName evidence="2">Prophage antirepressor</fullName>
    </submittedName>
</protein>
<dbReference type="Proteomes" id="UP000198618">
    <property type="component" value="Unassembled WGS sequence"/>
</dbReference>
<keyword evidence="3" id="KW-1185">Reference proteome</keyword>
<dbReference type="Pfam" id="PF10552">
    <property type="entry name" value="ORF6C"/>
    <property type="match status" value="1"/>
</dbReference>
<evidence type="ECO:0000313" key="2">
    <source>
        <dbReference type="EMBL" id="SET76720.1"/>
    </source>
</evidence>
<evidence type="ECO:0000259" key="1">
    <source>
        <dbReference type="PROSITE" id="PS51750"/>
    </source>
</evidence>
<dbReference type="InterPro" id="IPR018878">
    <property type="entry name" value="ORF6C_dom"/>
</dbReference>
<dbReference type="PANTHER" id="PTHR36180">
    <property type="entry name" value="DNA-BINDING PROTEIN-RELATED-RELATED"/>
    <property type="match status" value="1"/>
</dbReference>